<gene>
    <name evidence="3" type="ORF">HTAM1171_LOCUS2588</name>
</gene>
<name>A0A7S2GZY1_9STRA</name>
<evidence type="ECO:0000259" key="1">
    <source>
        <dbReference type="Pfam" id="PF00107"/>
    </source>
</evidence>
<feature type="domain" description="Alcohol dehydrogenase-like N-terminal" evidence="2">
    <location>
        <begin position="70"/>
        <end position="144"/>
    </location>
</feature>
<dbReference type="Pfam" id="PF08240">
    <property type="entry name" value="ADH_N"/>
    <property type="match status" value="1"/>
</dbReference>
<dbReference type="EMBL" id="HBGV01004272">
    <property type="protein sequence ID" value="CAD9476456.1"/>
    <property type="molecule type" value="Transcribed_RNA"/>
</dbReference>
<dbReference type="InterPro" id="IPR014188">
    <property type="entry name" value="Acrylyl-CoA_reductase_AcuI"/>
</dbReference>
<dbReference type="SUPFAM" id="SSF50129">
    <property type="entry name" value="GroES-like"/>
    <property type="match status" value="1"/>
</dbReference>
<dbReference type="InterPro" id="IPR013154">
    <property type="entry name" value="ADH-like_N"/>
</dbReference>
<dbReference type="Gene3D" id="3.90.180.10">
    <property type="entry name" value="Medium-chain alcohol dehydrogenases, catalytic domain"/>
    <property type="match status" value="1"/>
</dbReference>
<evidence type="ECO:0008006" key="4">
    <source>
        <dbReference type="Google" id="ProtNLM"/>
    </source>
</evidence>
<sequence>MPLVLPFMRRKAATPLFSLYSNHPTIFSNNRRIMSSVSFQAWRVQEQSDGQYHGSEQTVSTDSLPHSDQGTLIRVSHSSLNYKDALSASGNKGVTKNYPHTPGIDAAGICVETGEPVMVTGYDLGMNTDGGFGEYIRVPKEWLVSPMPFQSAKVAMVYGTAGLTAGLCVQKILGHDGADVSAASAATERKVVAVTGATGAVGSVAVEILSKLGFDVVAISGKTGEHKDKLLRLGAKEVVGRETIESTKKPLLRPMFDHAIDTVGGKPLAELLKYIQPGGSVACCGLVAGPKLETTVLPFILRGINLLGVDSVEIPLVQKKKVWNKLATSWSCPITEASAVEIGRHELDGCLKAFLKGESAGKIVLNHSLKVDTKRSKL</sequence>
<dbReference type="NCBIfam" id="TIGR02823">
    <property type="entry name" value="oxido_YhdH"/>
    <property type="match status" value="1"/>
</dbReference>
<protein>
    <recommendedName>
        <fullName evidence="4">Enoyl reductase (ER) domain-containing protein</fullName>
    </recommendedName>
</protein>
<accession>A0A7S2GZY1</accession>
<dbReference type="GO" id="GO:0043957">
    <property type="term" value="F:acryloyl-CoA reductase (NADPH) activity"/>
    <property type="evidence" value="ECO:0007669"/>
    <property type="project" value="TreeGrafter"/>
</dbReference>
<dbReference type="InterPro" id="IPR011032">
    <property type="entry name" value="GroES-like_sf"/>
</dbReference>
<dbReference type="PANTHER" id="PTHR43677:SF1">
    <property type="entry name" value="ACRYLYL-COA REDUCTASE ACUI-RELATED"/>
    <property type="match status" value="1"/>
</dbReference>
<dbReference type="InterPro" id="IPR036291">
    <property type="entry name" value="NAD(P)-bd_dom_sf"/>
</dbReference>
<dbReference type="InterPro" id="IPR051397">
    <property type="entry name" value="Zn-ADH-like_protein"/>
</dbReference>
<feature type="domain" description="Alcohol dehydrogenase-like C-terminal" evidence="1">
    <location>
        <begin position="200"/>
        <end position="311"/>
    </location>
</feature>
<dbReference type="Gene3D" id="3.40.50.720">
    <property type="entry name" value="NAD(P)-binding Rossmann-like Domain"/>
    <property type="match status" value="1"/>
</dbReference>
<dbReference type="AlphaFoldDB" id="A0A7S2GZY1"/>
<dbReference type="Pfam" id="PF00107">
    <property type="entry name" value="ADH_zinc_N"/>
    <property type="match status" value="1"/>
</dbReference>
<dbReference type="SUPFAM" id="SSF51735">
    <property type="entry name" value="NAD(P)-binding Rossmann-fold domains"/>
    <property type="match status" value="1"/>
</dbReference>
<dbReference type="InterPro" id="IPR013149">
    <property type="entry name" value="ADH-like_C"/>
</dbReference>
<evidence type="ECO:0000259" key="2">
    <source>
        <dbReference type="Pfam" id="PF08240"/>
    </source>
</evidence>
<dbReference type="CDD" id="cd05280">
    <property type="entry name" value="MDR_yhdh_yhfp"/>
    <property type="match status" value="1"/>
</dbReference>
<dbReference type="PANTHER" id="PTHR43677">
    <property type="entry name" value="SHORT-CHAIN DEHYDROGENASE/REDUCTASE"/>
    <property type="match status" value="1"/>
</dbReference>
<proteinExistence type="predicted"/>
<reference evidence="3" key="1">
    <citation type="submission" date="2021-01" db="EMBL/GenBank/DDBJ databases">
        <authorList>
            <person name="Corre E."/>
            <person name="Pelletier E."/>
            <person name="Niang G."/>
            <person name="Scheremetjew M."/>
            <person name="Finn R."/>
            <person name="Kale V."/>
            <person name="Holt S."/>
            <person name="Cochrane G."/>
            <person name="Meng A."/>
            <person name="Brown T."/>
            <person name="Cohen L."/>
        </authorList>
    </citation>
    <scope>NUCLEOTIDE SEQUENCE</scope>
    <source>
        <strain evidence="3">CCMP826</strain>
    </source>
</reference>
<organism evidence="3">
    <name type="scientific">Helicotheca tamesis</name>
    <dbReference type="NCBI Taxonomy" id="374047"/>
    <lineage>
        <taxon>Eukaryota</taxon>
        <taxon>Sar</taxon>
        <taxon>Stramenopiles</taxon>
        <taxon>Ochrophyta</taxon>
        <taxon>Bacillariophyta</taxon>
        <taxon>Mediophyceae</taxon>
        <taxon>Lithodesmiophycidae</taxon>
        <taxon>Lithodesmiales</taxon>
        <taxon>Lithodesmiaceae</taxon>
        <taxon>Helicotheca</taxon>
    </lineage>
</organism>
<evidence type="ECO:0000313" key="3">
    <source>
        <dbReference type="EMBL" id="CAD9476456.1"/>
    </source>
</evidence>